<dbReference type="RefSeq" id="WP_326840812.1">
    <property type="nucleotide sequence ID" value="NZ_SVNY01000006.1"/>
</dbReference>
<sequence length="350" mass="37407">MYLVLTHLVGGAGGYWGKKKGIPAGAMIGALLAVALMNTLVGHAAHYPPNLRVVVQILSGLIIGSRFTREDVKALRVMGKPILILLTMMFTFTILFSLLMQKISGLSFMTSLFACSPGGMSDLSLIAVDFGASTDKVMLLQLFRFIVVVVFFPNIIKKLYLSAPAPAISVEDSEAQRKEKDPSGQFSPEKLKKFAVSLIVSSAGALLLRFLGVPAGAIIGAILATVVLSVVSELLSYPSFVKVLSRVLAGCYIGSQISRSTWAALGELVIPMIIMAVEVFAMSFVTAYLLSRFTGMNKATALFCCTPGGITEMGLIAEELGLDTPKIVLMHSCRLISVICLIPVLAHIFA</sequence>
<name>A0A928KY95_9FIRM</name>
<keyword evidence="1" id="KW-0812">Transmembrane</keyword>
<dbReference type="Proteomes" id="UP000754750">
    <property type="component" value="Unassembled WGS sequence"/>
</dbReference>
<gene>
    <name evidence="2" type="ORF">E7512_12160</name>
</gene>
<dbReference type="Pfam" id="PF05145">
    <property type="entry name" value="AbrB"/>
    <property type="match status" value="2"/>
</dbReference>
<dbReference type="PANTHER" id="PTHR38457">
    <property type="entry name" value="REGULATOR ABRB-RELATED"/>
    <property type="match status" value="1"/>
</dbReference>
<dbReference type="NCBIfam" id="TIGR03082">
    <property type="entry name" value="Gneg_AbrB_dup"/>
    <property type="match status" value="2"/>
</dbReference>
<keyword evidence="1" id="KW-1133">Transmembrane helix</keyword>
<evidence type="ECO:0000313" key="2">
    <source>
        <dbReference type="EMBL" id="MBE6834310.1"/>
    </source>
</evidence>
<keyword evidence="1" id="KW-0472">Membrane</keyword>
<feature type="transmembrane region" description="Helical" evidence="1">
    <location>
        <begin position="137"/>
        <end position="156"/>
    </location>
</feature>
<accession>A0A928KY95</accession>
<dbReference type="PANTHER" id="PTHR38457:SF1">
    <property type="entry name" value="REGULATOR ABRB-RELATED"/>
    <property type="match status" value="1"/>
</dbReference>
<dbReference type="GO" id="GO:0010468">
    <property type="term" value="P:regulation of gene expression"/>
    <property type="evidence" value="ECO:0007669"/>
    <property type="project" value="InterPro"/>
</dbReference>
<feature type="transmembrane region" description="Helical" evidence="1">
    <location>
        <begin position="81"/>
        <end position="100"/>
    </location>
</feature>
<comment type="caution">
    <text evidence="2">The sequence shown here is derived from an EMBL/GenBank/DDBJ whole genome shotgun (WGS) entry which is preliminary data.</text>
</comment>
<evidence type="ECO:0000313" key="3">
    <source>
        <dbReference type="Proteomes" id="UP000754750"/>
    </source>
</evidence>
<dbReference type="EMBL" id="SVNY01000006">
    <property type="protein sequence ID" value="MBE6834310.1"/>
    <property type="molecule type" value="Genomic_DNA"/>
</dbReference>
<feature type="transmembrane region" description="Helical" evidence="1">
    <location>
        <begin position="268"/>
        <end position="290"/>
    </location>
</feature>
<protein>
    <submittedName>
        <fullName evidence="2">AbrB family transcriptional regulator</fullName>
    </submittedName>
</protein>
<dbReference type="InterPro" id="IPR007820">
    <property type="entry name" value="AbrB_fam"/>
</dbReference>
<feature type="transmembrane region" description="Helical" evidence="1">
    <location>
        <begin position="21"/>
        <end position="41"/>
    </location>
</feature>
<dbReference type="AlphaFoldDB" id="A0A928KY95"/>
<reference evidence="2" key="1">
    <citation type="submission" date="2019-04" db="EMBL/GenBank/DDBJ databases">
        <title>Evolution of Biomass-Degrading Anaerobic Consortia Revealed by Metagenomics.</title>
        <authorList>
            <person name="Peng X."/>
        </authorList>
    </citation>
    <scope>NUCLEOTIDE SEQUENCE</scope>
    <source>
        <strain evidence="2">SIG551</strain>
    </source>
</reference>
<organism evidence="2 3">
    <name type="scientific">Faecalispora sporosphaeroides</name>
    <dbReference type="NCBI Taxonomy" id="1549"/>
    <lineage>
        <taxon>Bacteria</taxon>
        <taxon>Bacillati</taxon>
        <taxon>Bacillota</taxon>
        <taxon>Clostridia</taxon>
        <taxon>Eubacteriales</taxon>
        <taxon>Oscillospiraceae</taxon>
        <taxon>Faecalispora</taxon>
    </lineage>
</organism>
<proteinExistence type="predicted"/>
<dbReference type="GO" id="GO:0016020">
    <property type="term" value="C:membrane"/>
    <property type="evidence" value="ECO:0007669"/>
    <property type="project" value="InterPro"/>
</dbReference>
<feature type="transmembrane region" description="Helical" evidence="1">
    <location>
        <begin position="328"/>
        <end position="349"/>
    </location>
</feature>
<dbReference type="InterPro" id="IPR017516">
    <property type="entry name" value="AbrB_dup"/>
</dbReference>
<evidence type="ECO:0000256" key="1">
    <source>
        <dbReference type="SAM" id="Phobius"/>
    </source>
</evidence>